<organism evidence="2 3">
    <name type="scientific">Christiangramia crocea</name>
    <dbReference type="NCBI Taxonomy" id="2904124"/>
    <lineage>
        <taxon>Bacteria</taxon>
        <taxon>Pseudomonadati</taxon>
        <taxon>Bacteroidota</taxon>
        <taxon>Flavobacteriia</taxon>
        <taxon>Flavobacteriales</taxon>
        <taxon>Flavobacteriaceae</taxon>
        <taxon>Christiangramia</taxon>
    </lineage>
</organism>
<evidence type="ECO:0000313" key="2">
    <source>
        <dbReference type="EMBL" id="MCG9972989.1"/>
    </source>
</evidence>
<dbReference type="AlphaFoldDB" id="A0A9X2A779"/>
<protein>
    <submittedName>
        <fullName evidence="2">GIY-YIG nuclease family protein</fullName>
    </submittedName>
</protein>
<dbReference type="Pfam" id="PF01541">
    <property type="entry name" value="GIY-YIG"/>
    <property type="match status" value="1"/>
</dbReference>
<comment type="caution">
    <text evidence="2">The sequence shown here is derived from an EMBL/GenBank/DDBJ whole genome shotgun (WGS) entry which is preliminary data.</text>
</comment>
<dbReference type="Gene3D" id="3.40.1440.10">
    <property type="entry name" value="GIY-YIG endonuclease"/>
    <property type="match status" value="1"/>
</dbReference>
<keyword evidence="3" id="KW-1185">Reference proteome</keyword>
<reference evidence="2" key="1">
    <citation type="submission" date="2021-12" db="EMBL/GenBank/DDBJ databases">
        <title>Description of Gramella crocea sp. nov., a new bacterium isolated from activated sludge.</title>
        <authorList>
            <person name="Zhang X."/>
        </authorList>
    </citation>
    <scope>NUCLEOTIDE SEQUENCE</scope>
    <source>
        <strain evidence="2">YB25</strain>
    </source>
</reference>
<sequence>MKEYFAYITTNIQKTMLYIGITNNLSRRVDQHFQESMNAKKSFAGKYNCYHLVFYEKFEISSEVILREKPIKNG</sequence>
<dbReference type="Proteomes" id="UP001139344">
    <property type="component" value="Unassembled WGS sequence"/>
</dbReference>
<name>A0A9X2A779_9FLAO</name>
<gene>
    <name evidence="2" type="ORF">LU635_15160</name>
</gene>
<dbReference type="RefSeq" id="WP_240100352.1">
    <property type="nucleotide sequence ID" value="NZ_JAJSON010000026.1"/>
</dbReference>
<evidence type="ECO:0000313" key="3">
    <source>
        <dbReference type="Proteomes" id="UP001139344"/>
    </source>
</evidence>
<dbReference type="SUPFAM" id="SSF82771">
    <property type="entry name" value="GIY-YIG endonuclease"/>
    <property type="match status" value="1"/>
</dbReference>
<dbReference type="PROSITE" id="PS50164">
    <property type="entry name" value="GIY_YIG"/>
    <property type="match status" value="1"/>
</dbReference>
<dbReference type="EMBL" id="JAJSON010000026">
    <property type="protein sequence ID" value="MCG9972989.1"/>
    <property type="molecule type" value="Genomic_DNA"/>
</dbReference>
<dbReference type="InterPro" id="IPR000305">
    <property type="entry name" value="GIY-YIG_endonuc"/>
</dbReference>
<feature type="domain" description="GIY-YIG" evidence="1">
    <location>
        <begin position="2"/>
        <end position="74"/>
    </location>
</feature>
<evidence type="ECO:0000259" key="1">
    <source>
        <dbReference type="PROSITE" id="PS50164"/>
    </source>
</evidence>
<accession>A0A9X2A779</accession>
<proteinExistence type="predicted"/>
<dbReference type="InterPro" id="IPR035901">
    <property type="entry name" value="GIY-YIG_endonuc_sf"/>
</dbReference>